<dbReference type="InterPro" id="IPR019410">
    <property type="entry name" value="Methyltransf_16"/>
</dbReference>
<dbReference type="SUPFAM" id="SSF53335">
    <property type="entry name" value="S-adenosyl-L-methionine-dependent methyltransferases"/>
    <property type="match status" value="1"/>
</dbReference>
<dbReference type="Pfam" id="PF10294">
    <property type="entry name" value="Methyltransf_16"/>
    <property type="match status" value="1"/>
</dbReference>
<dbReference type="Proteomes" id="UP001363151">
    <property type="component" value="Unassembled WGS sequence"/>
</dbReference>
<accession>A0ABR1FY17</accession>
<evidence type="ECO:0000313" key="1">
    <source>
        <dbReference type="EMBL" id="KAK7241078.1"/>
    </source>
</evidence>
<comment type="caution">
    <text evidence="1">The sequence shown here is derived from an EMBL/GenBank/DDBJ whole genome shotgun (WGS) entry which is preliminary data.</text>
</comment>
<name>A0ABR1FY17_AURAN</name>
<proteinExistence type="predicted"/>
<keyword evidence="2" id="KW-1185">Reference proteome</keyword>
<dbReference type="EMBL" id="JBBJCI010000206">
    <property type="protein sequence ID" value="KAK7241078.1"/>
    <property type="molecule type" value="Genomic_DNA"/>
</dbReference>
<evidence type="ECO:0000313" key="2">
    <source>
        <dbReference type="Proteomes" id="UP001363151"/>
    </source>
</evidence>
<dbReference type="InterPro" id="IPR029063">
    <property type="entry name" value="SAM-dependent_MTases_sf"/>
</dbReference>
<evidence type="ECO:0008006" key="3">
    <source>
        <dbReference type="Google" id="ProtNLM"/>
    </source>
</evidence>
<protein>
    <recommendedName>
        <fullName evidence="3">Methyltransferase</fullName>
    </recommendedName>
</protein>
<dbReference type="Gene3D" id="3.40.50.150">
    <property type="entry name" value="Vaccinia Virus protein VP39"/>
    <property type="match status" value="1"/>
</dbReference>
<gene>
    <name evidence="1" type="ORF">SO694_00053146</name>
</gene>
<organism evidence="1 2">
    <name type="scientific">Aureococcus anophagefferens</name>
    <name type="common">Harmful bloom alga</name>
    <dbReference type="NCBI Taxonomy" id="44056"/>
    <lineage>
        <taxon>Eukaryota</taxon>
        <taxon>Sar</taxon>
        <taxon>Stramenopiles</taxon>
        <taxon>Ochrophyta</taxon>
        <taxon>Pelagophyceae</taxon>
        <taxon>Pelagomonadales</taxon>
        <taxon>Pelagomonadaceae</taxon>
        <taxon>Aureococcus</taxon>
    </lineage>
</organism>
<dbReference type="PANTHER" id="PTHR14614">
    <property type="entry name" value="HEPATOCELLULAR CARCINOMA-ASSOCIATED ANTIGEN"/>
    <property type="match status" value="1"/>
</dbReference>
<sequence length="228" mass="23504">MAEGNAKHANYHDPCDLASDVSERADAEGDLATFRYESGARAWRARPGHGSVVELGCGLGLAGIVAAAAPPRGGAVLLTDGDARVAARAGENARANAGPGVAAVEVAEHRFGDVAGARRSAPRARGAGGFDRVLAADVLYESGDAAADPAAAPRHWQVRPFFESARAFLRPAGTLDLAFSRRLVPLDDVEAEAKACGFSPSATVDGTMFDMPGNDIDGCGRGSTRKYA</sequence>
<reference evidence="1 2" key="1">
    <citation type="submission" date="2024-03" db="EMBL/GenBank/DDBJ databases">
        <title>Aureococcus anophagefferens CCMP1851 and Kratosvirus quantuckense: Draft genome of a second virus-susceptible host strain in the model system.</title>
        <authorList>
            <person name="Chase E."/>
            <person name="Truchon A.R."/>
            <person name="Schepens W."/>
            <person name="Wilhelm S.W."/>
        </authorList>
    </citation>
    <scope>NUCLEOTIDE SEQUENCE [LARGE SCALE GENOMIC DNA]</scope>
    <source>
        <strain evidence="1 2">CCMP1851</strain>
    </source>
</reference>